<evidence type="ECO:0000256" key="6">
    <source>
        <dbReference type="ARBA" id="ARBA00023180"/>
    </source>
</evidence>
<dbReference type="InterPro" id="IPR010255">
    <property type="entry name" value="Haem_peroxidase_sf"/>
</dbReference>
<evidence type="ECO:0000256" key="2">
    <source>
        <dbReference type="ARBA" id="ARBA00022525"/>
    </source>
</evidence>
<dbReference type="PANTHER" id="PTHR11475:SF4">
    <property type="entry name" value="CHORION PEROXIDASE"/>
    <property type="match status" value="1"/>
</dbReference>
<organism evidence="10 11">
    <name type="scientific">Limulus polyphemus</name>
    <name type="common">Atlantic horseshoe crab</name>
    <dbReference type="NCBI Taxonomy" id="6850"/>
    <lineage>
        <taxon>Eukaryota</taxon>
        <taxon>Metazoa</taxon>
        <taxon>Ecdysozoa</taxon>
        <taxon>Arthropoda</taxon>
        <taxon>Chelicerata</taxon>
        <taxon>Merostomata</taxon>
        <taxon>Xiphosura</taxon>
        <taxon>Limulidae</taxon>
        <taxon>Limulus</taxon>
    </lineage>
</organism>
<accession>A0ABM1BFP4</accession>
<keyword evidence="5" id="KW-1015">Disulfide bond</keyword>
<reference evidence="11" key="1">
    <citation type="submission" date="2025-08" db="UniProtKB">
        <authorList>
            <consortium name="RefSeq"/>
        </authorList>
    </citation>
    <scope>IDENTIFICATION</scope>
    <source>
        <tissue evidence="11">Muscle</tissue>
    </source>
</reference>
<evidence type="ECO:0000256" key="1">
    <source>
        <dbReference type="ARBA" id="ARBA00004613"/>
    </source>
</evidence>
<feature type="chain" id="PRO_5047514742" evidence="8">
    <location>
        <begin position="22"/>
        <end position="647"/>
    </location>
</feature>
<keyword evidence="3" id="KW-0560">Oxidoreductase</keyword>
<dbReference type="RefSeq" id="XP_013781064.1">
    <property type="nucleotide sequence ID" value="XM_013925610.2"/>
</dbReference>
<evidence type="ECO:0000256" key="8">
    <source>
        <dbReference type="SAM" id="SignalP"/>
    </source>
</evidence>
<sequence>MKITFGSLFLLLLTYTISVRGERERKKRQGSPFDTSPGQFGPSVETPCRTSNGNPGICKVPSGCLFAFDSIENIQESVCYQFNNAVGICCPQDSTENLPPIPFGIPTLERPIRVNMPDITNNDLNIAGRAGQTALTELQTLEEELKRLGLVTERGTSTFMHQAFFGTKDITQKLGRDGFVGLRASQELAKKFQLDATQGKDGLSSFSLQNTVVNSVCPVIPPCPSTKYRSIDGSCNNLQNPTWGKSFTAFVRLLRPQYADGLNEPRVASDGSPLPSAREVSVTASPDADLPHRSLTLLTMQFAQFLDHDLTLVGLTKARDGSGIVCCKEQILKNIKLRHPACFEIAISRNDPFFSRFGETCMEFVRSLPAPRPRCSFGPREQLNQLTAFIDASNVYGSTEEEERDLRSFQNGLLRVSKLGNVELLPKETDENAECERAQANSNFLCFKAGDERVNEQVDLAVLHTVFMREHNRIARLLSSHNPGWNDEILYQEARRIVGAEMQHIVFNEFLPLLLGRPVMGEFHLLLKPYGFSKSYDPEINPAIANSFAAAAYRYGHTLLQGMLNLVDKVNNVVDRFRLSSSFFNPLRLYTPGNFDKLLRGLVRQPSQQFDSLITTEVTNRLFQPPGQDLGMDLVAMNIQLGRDHDI</sequence>
<dbReference type="PROSITE" id="PS51888">
    <property type="entry name" value="CLIP"/>
    <property type="match status" value="1"/>
</dbReference>
<dbReference type="SMART" id="SM00680">
    <property type="entry name" value="CLIP"/>
    <property type="match status" value="1"/>
</dbReference>
<evidence type="ECO:0000256" key="5">
    <source>
        <dbReference type="ARBA" id="ARBA00023157"/>
    </source>
</evidence>
<comment type="subcellular location">
    <subcellularLocation>
        <location evidence="1">Secreted</location>
    </subcellularLocation>
</comment>
<dbReference type="InterPro" id="IPR019791">
    <property type="entry name" value="Haem_peroxidase_animal"/>
</dbReference>
<keyword evidence="6" id="KW-0325">Glycoprotein</keyword>
<evidence type="ECO:0000259" key="9">
    <source>
        <dbReference type="PROSITE" id="PS51888"/>
    </source>
</evidence>
<dbReference type="PANTHER" id="PTHR11475">
    <property type="entry name" value="OXIDASE/PEROXIDASE"/>
    <property type="match status" value="1"/>
</dbReference>
<keyword evidence="10" id="KW-1185">Reference proteome</keyword>
<keyword evidence="2" id="KW-0964">Secreted</keyword>
<evidence type="ECO:0000313" key="10">
    <source>
        <dbReference type="Proteomes" id="UP000694941"/>
    </source>
</evidence>
<protein>
    <submittedName>
        <fullName evidence="11">Chorion peroxidase-like isoform X1</fullName>
    </submittedName>
</protein>
<keyword evidence="3" id="KW-0575">Peroxidase</keyword>
<evidence type="ECO:0000256" key="4">
    <source>
        <dbReference type="ARBA" id="ARBA00022729"/>
    </source>
</evidence>
<dbReference type="GeneID" id="106465386"/>
<name>A0ABM1BFP4_LIMPO</name>
<dbReference type="Pfam" id="PF03098">
    <property type="entry name" value="An_peroxidase"/>
    <property type="match status" value="1"/>
</dbReference>
<dbReference type="Proteomes" id="UP000694941">
    <property type="component" value="Unplaced"/>
</dbReference>
<feature type="signal peptide" evidence="8">
    <location>
        <begin position="1"/>
        <end position="21"/>
    </location>
</feature>
<evidence type="ECO:0000256" key="3">
    <source>
        <dbReference type="ARBA" id="ARBA00022559"/>
    </source>
</evidence>
<evidence type="ECO:0000256" key="7">
    <source>
        <dbReference type="SAM" id="MobiDB-lite"/>
    </source>
</evidence>
<evidence type="ECO:0000313" key="11">
    <source>
        <dbReference type="RefSeq" id="XP_013781064.1"/>
    </source>
</evidence>
<dbReference type="InterPro" id="IPR022700">
    <property type="entry name" value="CLIP"/>
</dbReference>
<gene>
    <name evidence="11" type="primary">LOC106465386</name>
</gene>
<keyword evidence="4 8" id="KW-0732">Signal</keyword>
<proteinExistence type="predicted"/>
<feature type="domain" description="Clip" evidence="9">
    <location>
        <begin position="47"/>
        <end position="90"/>
    </location>
</feature>
<dbReference type="Gene3D" id="1.10.640.10">
    <property type="entry name" value="Haem peroxidase domain superfamily, animal type"/>
    <property type="match status" value="1"/>
</dbReference>
<dbReference type="InterPro" id="IPR037120">
    <property type="entry name" value="Haem_peroxidase_sf_animal"/>
</dbReference>
<dbReference type="PROSITE" id="PS50292">
    <property type="entry name" value="PEROXIDASE_3"/>
    <property type="match status" value="1"/>
</dbReference>
<feature type="region of interest" description="Disordered" evidence="7">
    <location>
        <begin position="24"/>
        <end position="47"/>
    </location>
</feature>
<dbReference type="SUPFAM" id="SSF48113">
    <property type="entry name" value="Heme-dependent peroxidases"/>
    <property type="match status" value="1"/>
</dbReference>
<dbReference type="PRINTS" id="PR00457">
    <property type="entry name" value="ANPEROXIDASE"/>
</dbReference>